<protein>
    <submittedName>
        <fullName evidence="2">Uncharacterized protein</fullName>
    </submittedName>
</protein>
<keyword evidence="3" id="KW-1185">Reference proteome</keyword>
<comment type="caution">
    <text evidence="2">The sequence shown here is derived from an EMBL/GenBank/DDBJ whole genome shotgun (WGS) entry which is preliminary data.</text>
</comment>
<feature type="region of interest" description="Disordered" evidence="1">
    <location>
        <begin position="1"/>
        <end position="22"/>
    </location>
</feature>
<name>A0AAV3WIX2_9CYAN</name>
<sequence>MSEPTQSNTKAVKSDCPPVPQSMMTASREELDNIQLEIEGAKNSDKKSAQIYLNLSKTTVSVKICEDLSWPNQANCIITLKSR</sequence>
<reference evidence="2" key="1">
    <citation type="submission" date="2019-10" db="EMBL/GenBank/DDBJ databases">
        <title>Draft genome sequece of Microseira wollei NIES-4236.</title>
        <authorList>
            <person name="Yamaguchi H."/>
            <person name="Suzuki S."/>
            <person name="Kawachi M."/>
        </authorList>
    </citation>
    <scope>NUCLEOTIDE SEQUENCE</scope>
    <source>
        <strain evidence="2">NIES-4236</strain>
    </source>
</reference>
<dbReference type="EMBL" id="BLAY01000072">
    <property type="protein sequence ID" value="GET39714.1"/>
    <property type="molecule type" value="Genomic_DNA"/>
</dbReference>
<feature type="compositionally biased region" description="Polar residues" evidence="1">
    <location>
        <begin position="1"/>
        <end position="11"/>
    </location>
</feature>
<dbReference type="AlphaFoldDB" id="A0AAV3WIX2"/>
<evidence type="ECO:0000313" key="2">
    <source>
        <dbReference type="EMBL" id="GET39714.1"/>
    </source>
</evidence>
<evidence type="ECO:0000313" key="3">
    <source>
        <dbReference type="Proteomes" id="UP001050975"/>
    </source>
</evidence>
<gene>
    <name evidence="2" type="ORF">MiSe_44860</name>
</gene>
<proteinExistence type="predicted"/>
<accession>A0AAV3WIX2</accession>
<organism evidence="2 3">
    <name type="scientific">Microseira wollei NIES-4236</name>
    <dbReference type="NCBI Taxonomy" id="2530354"/>
    <lineage>
        <taxon>Bacteria</taxon>
        <taxon>Bacillati</taxon>
        <taxon>Cyanobacteriota</taxon>
        <taxon>Cyanophyceae</taxon>
        <taxon>Oscillatoriophycideae</taxon>
        <taxon>Aerosakkonematales</taxon>
        <taxon>Aerosakkonemataceae</taxon>
        <taxon>Microseira</taxon>
    </lineage>
</organism>
<dbReference type="RefSeq" id="WP_226585209.1">
    <property type="nucleotide sequence ID" value="NZ_BLAY01000072.1"/>
</dbReference>
<evidence type="ECO:0000256" key="1">
    <source>
        <dbReference type="SAM" id="MobiDB-lite"/>
    </source>
</evidence>
<dbReference type="Proteomes" id="UP001050975">
    <property type="component" value="Unassembled WGS sequence"/>
</dbReference>